<dbReference type="RefSeq" id="XP_016210153.1">
    <property type="nucleotide sequence ID" value="XM_016362033.1"/>
</dbReference>
<dbReference type="Proteomes" id="UP000053259">
    <property type="component" value="Unassembled WGS sequence"/>
</dbReference>
<feature type="region of interest" description="Disordered" evidence="1">
    <location>
        <begin position="465"/>
        <end position="512"/>
    </location>
</feature>
<protein>
    <submittedName>
        <fullName evidence="2">Uncharacterized protein</fullName>
    </submittedName>
</protein>
<dbReference type="HOGENOM" id="CLU_532319_0_0_1"/>
<keyword evidence="3" id="KW-1185">Reference proteome</keyword>
<accession>A0A0D2AMB8</accession>
<feature type="compositionally biased region" description="Low complexity" evidence="1">
    <location>
        <begin position="66"/>
        <end position="75"/>
    </location>
</feature>
<proteinExistence type="predicted"/>
<dbReference type="OrthoDB" id="3944830at2759"/>
<name>A0A0D2AMB8_9PEZI</name>
<feature type="compositionally biased region" description="Basic residues" evidence="1">
    <location>
        <begin position="500"/>
        <end position="512"/>
    </location>
</feature>
<evidence type="ECO:0000313" key="2">
    <source>
        <dbReference type="EMBL" id="KIW00284.1"/>
    </source>
</evidence>
<sequence>MSFIPGLGGLNGTANGSMEADPGLFVQQLLDQVQHNSTTPVSRTPVQTQPPPATVTPIKQESDVSEPTPAEALQPPQALAQSGIGIPSPADSTAVDVPQCLIFGGETGEDEFLIPGRCLQKLPQDVLLNLLKDGERMGSVHRLGSTPHWESMVRLNQYLDHGDYKPFKPSIPVEYLDANGNAHIWNNRDSPNAVEIPRATLDLFLREIDLYLFAAKLGYTELRKTCAERLCSRYPKSTESIMALVEKAGPIAVQNEDRGLIAKIIAYINTNCRELTAMPQFLTLLRKLTRGKPPLGSALLEAYFSASEALRREVMSKGLARSAAAEVDSNMTSAPSSKINAPIGPITRPLPSAPASHLARYFNSPFSALEISNLVDALNKQCLVVANDNGYGTLVRENSRKVRNTDFKFQKGELLVADREAHTANGRHNMLVMNSRGEVGDILRTLVKKVPLGLGVLAPEHAVNDGKIAPSRFPDREERIYNPIPAPPHRGRSRSPPPVRSHHSSTWRSGLR</sequence>
<dbReference type="AlphaFoldDB" id="A0A0D2AMB8"/>
<dbReference type="GeneID" id="27316147"/>
<evidence type="ECO:0000313" key="3">
    <source>
        <dbReference type="Proteomes" id="UP000053259"/>
    </source>
</evidence>
<evidence type="ECO:0000256" key="1">
    <source>
        <dbReference type="SAM" id="MobiDB-lite"/>
    </source>
</evidence>
<dbReference type="InParanoid" id="A0A0D2AMB8"/>
<feature type="region of interest" description="Disordered" evidence="1">
    <location>
        <begin position="36"/>
        <end position="75"/>
    </location>
</feature>
<gene>
    <name evidence="2" type="ORF">PV09_08174</name>
</gene>
<dbReference type="VEuPathDB" id="FungiDB:PV09_08174"/>
<dbReference type="EMBL" id="KN847565">
    <property type="protein sequence ID" value="KIW00284.1"/>
    <property type="molecule type" value="Genomic_DNA"/>
</dbReference>
<organism evidence="2 3">
    <name type="scientific">Verruconis gallopava</name>
    <dbReference type="NCBI Taxonomy" id="253628"/>
    <lineage>
        <taxon>Eukaryota</taxon>
        <taxon>Fungi</taxon>
        <taxon>Dikarya</taxon>
        <taxon>Ascomycota</taxon>
        <taxon>Pezizomycotina</taxon>
        <taxon>Dothideomycetes</taxon>
        <taxon>Pleosporomycetidae</taxon>
        <taxon>Venturiales</taxon>
        <taxon>Sympoventuriaceae</taxon>
        <taxon>Verruconis</taxon>
    </lineage>
</organism>
<reference evidence="2 3" key="1">
    <citation type="submission" date="2015-01" db="EMBL/GenBank/DDBJ databases">
        <title>The Genome Sequence of Ochroconis gallopava CBS43764.</title>
        <authorList>
            <consortium name="The Broad Institute Genomics Platform"/>
            <person name="Cuomo C."/>
            <person name="de Hoog S."/>
            <person name="Gorbushina A."/>
            <person name="Stielow B."/>
            <person name="Teixiera M."/>
            <person name="Abouelleil A."/>
            <person name="Chapman S.B."/>
            <person name="Priest M."/>
            <person name="Young S.K."/>
            <person name="Wortman J."/>
            <person name="Nusbaum C."/>
            <person name="Birren B."/>
        </authorList>
    </citation>
    <scope>NUCLEOTIDE SEQUENCE [LARGE SCALE GENOMIC DNA]</scope>
    <source>
        <strain evidence="2 3">CBS 43764</strain>
    </source>
</reference>